<protein>
    <recommendedName>
        <fullName evidence="5">Aminopeptidase N</fullName>
        <ecNumber evidence="4">3.4.11.2</ecNumber>
    </recommendedName>
</protein>
<comment type="cofactor">
    <cofactor evidence="2">
        <name>Zn(2+)</name>
        <dbReference type="ChEBI" id="CHEBI:29105"/>
    </cofactor>
</comment>
<dbReference type="GO" id="GO:0005615">
    <property type="term" value="C:extracellular space"/>
    <property type="evidence" value="ECO:0007669"/>
    <property type="project" value="TreeGrafter"/>
</dbReference>
<dbReference type="GO" id="GO:0008270">
    <property type="term" value="F:zinc ion binding"/>
    <property type="evidence" value="ECO:0007669"/>
    <property type="project" value="InterPro"/>
</dbReference>
<dbReference type="Pfam" id="PF17900">
    <property type="entry name" value="Peptidase_M1_N"/>
    <property type="match status" value="1"/>
</dbReference>
<dbReference type="InterPro" id="IPR050344">
    <property type="entry name" value="Peptidase_M1_aminopeptidases"/>
</dbReference>
<accession>A0A1M7KV12</accession>
<dbReference type="GO" id="GO:0016020">
    <property type="term" value="C:membrane"/>
    <property type="evidence" value="ECO:0007669"/>
    <property type="project" value="TreeGrafter"/>
</dbReference>
<dbReference type="AlphaFoldDB" id="A0A1M7KV12"/>
<keyword evidence="10" id="KW-0862">Zinc</keyword>
<evidence type="ECO:0000256" key="5">
    <source>
        <dbReference type="ARBA" id="ARBA00015611"/>
    </source>
</evidence>
<dbReference type="EMBL" id="FRBT01000008">
    <property type="protein sequence ID" value="SHM69393.1"/>
    <property type="molecule type" value="Genomic_DNA"/>
</dbReference>
<dbReference type="GO" id="GO:0070006">
    <property type="term" value="F:metalloaminopeptidase activity"/>
    <property type="evidence" value="ECO:0007669"/>
    <property type="project" value="TreeGrafter"/>
</dbReference>
<dbReference type="PANTHER" id="PTHR11533">
    <property type="entry name" value="PROTEASE M1 ZINC METALLOPROTEASE"/>
    <property type="match status" value="1"/>
</dbReference>
<gene>
    <name evidence="14" type="ORF">SAMN05444484_108150</name>
</gene>
<keyword evidence="9" id="KW-0378">Hydrolase</keyword>
<feature type="domain" description="Aminopeptidase N-like N-terminal" evidence="13">
    <location>
        <begin position="161"/>
        <end position="228"/>
    </location>
</feature>
<dbReference type="GO" id="GO:0005737">
    <property type="term" value="C:cytoplasm"/>
    <property type="evidence" value="ECO:0007669"/>
    <property type="project" value="TreeGrafter"/>
</dbReference>
<dbReference type="InterPro" id="IPR042097">
    <property type="entry name" value="Aminopeptidase_N-like_N_sf"/>
</dbReference>
<dbReference type="Gene3D" id="1.10.390.10">
    <property type="entry name" value="Neutral Protease Domain 2"/>
    <property type="match status" value="1"/>
</dbReference>
<dbReference type="SUPFAM" id="SSF55486">
    <property type="entry name" value="Metalloproteases ('zincins'), catalytic domain"/>
    <property type="match status" value="1"/>
</dbReference>
<dbReference type="SUPFAM" id="SSF63737">
    <property type="entry name" value="Leukotriene A4 hydrolase N-terminal domain"/>
    <property type="match status" value="1"/>
</dbReference>
<evidence type="ECO:0000256" key="2">
    <source>
        <dbReference type="ARBA" id="ARBA00001947"/>
    </source>
</evidence>
<evidence type="ECO:0000256" key="4">
    <source>
        <dbReference type="ARBA" id="ARBA00012564"/>
    </source>
</evidence>
<dbReference type="GO" id="GO:0016285">
    <property type="term" value="F:alanyl aminopeptidase activity"/>
    <property type="evidence" value="ECO:0007669"/>
    <property type="project" value="UniProtKB-EC"/>
</dbReference>
<evidence type="ECO:0000259" key="12">
    <source>
        <dbReference type="Pfam" id="PF01433"/>
    </source>
</evidence>
<dbReference type="GO" id="GO:0006508">
    <property type="term" value="P:proteolysis"/>
    <property type="evidence" value="ECO:0007669"/>
    <property type="project" value="UniProtKB-KW"/>
</dbReference>
<keyword evidence="6 14" id="KW-0031">Aminopeptidase</keyword>
<evidence type="ECO:0000259" key="13">
    <source>
        <dbReference type="Pfam" id="PF17900"/>
    </source>
</evidence>
<dbReference type="Proteomes" id="UP000184028">
    <property type="component" value="Unassembled WGS sequence"/>
</dbReference>
<dbReference type="InterPro" id="IPR014782">
    <property type="entry name" value="Peptidase_M1_dom"/>
</dbReference>
<dbReference type="PRINTS" id="PR00756">
    <property type="entry name" value="ALADIPTASE"/>
</dbReference>
<dbReference type="PANTHER" id="PTHR11533:SF174">
    <property type="entry name" value="PUROMYCIN-SENSITIVE AMINOPEPTIDASE-RELATED"/>
    <property type="match status" value="1"/>
</dbReference>
<sequence>MKFVANFFYFYRSNIPLKMKISHSFLCFFIFTTIGFSQSVQKENLVLENGVSEQLAHFRKKQISDVTYALNFEIPYKKQQEINSDLRLKLTLSDLSEPLYLDFKEKTQNIKSIKVNGKVAAIVHEKGHIVIAAKNLILGKNTIAISFIAGNLSLNRNDDFLYTLLVPDRASTLFPCLDQPDIKATYQLSLRVPKEWTVLAGADVKEKVEKGDFTSYRFGESDKMSTYLFSFVAGKFKTVTKKPELKEMTMLYRENNAEKIRVSTDTIFNLHRQSLDFLEKYTNYPFPFQKLDFASIPVFQYGGMEHVGAIQYRESTLFLDNSATDSEKLDRAKLIAHETSHMWFGDLVTMKWFDDVWMKEVFANFMADKIMNPIFPKVNHNLQFLTAHYPNAYAEDRSLGTHPIKQHLANLKDAGSLYGAIIYNKAPIMMRQLEASMGKEAFQKGIEKYIKKYAYNNADWNNLVEILDAETPLDMQKWSEVWVNQSGRAIFTDKIEYDTKNRIKNFEISQQAEDQSANIWPQIFEIGLVYPDQVKVINVNIKDKNLVVKEAIGLEKPVAVIYNYNGFGYGVFPLDGNNIESVLSLKDEVARASAYINIYENTLTGTVAPNKAFDCFVKGIQQEENELVLKIITNQTNAVFWKFLTEKQQAKAQKQLEDVLYERLQANLPGNIKKTLFNLFGSIAYSDSGKAKLYSIWNKETVISGLKLNEDDYTNMAMNLAIFKHEKADEILNKTRTTITNPDKQKRFEFLLPSLSKDELVRDTFVKSLKDDENREKESWVAVGLANIHHPLRQESAQKYIRFSLDLVEEIQRTGDIFFPKDWLNNTVGKYSSKYAFDEVQRFLKENPNFSPILKRKLLQATDGLYRAQKIKKETE</sequence>
<evidence type="ECO:0000256" key="1">
    <source>
        <dbReference type="ARBA" id="ARBA00000098"/>
    </source>
</evidence>
<reference evidence="15" key="1">
    <citation type="submission" date="2016-11" db="EMBL/GenBank/DDBJ databases">
        <authorList>
            <person name="Varghese N."/>
            <person name="Submissions S."/>
        </authorList>
    </citation>
    <scope>NUCLEOTIDE SEQUENCE [LARGE SCALE GENOMIC DNA]</scope>
    <source>
        <strain evidence="15">DSM 24724</strain>
    </source>
</reference>
<comment type="catalytic activity">
    <reaction evidence="1">
        <text>Release of an N-terminal amino acid, Xaa-|-Yaa- from a peptide, amide or arylamide. Xaa is preferably Ala, but may be most amino acids including Pro (slow action). When a terminal hydrophobic residue is followed by a prolyl residue, the two may be released as an intact Xaa-Pro dipeptide.</text>
        <dbReference type="EC" id="3.4.11.2"/>
    </reaction>
</comment>
<name>A0A1M7KV12_9FLAO</name>
<keyword evidence="11" id="KW-0482">Metalloprotease</keyword>
<dbReference type="GO" id="GO:0042277">
    <property type="term" value="F:peptide binding"/>
    <property type="evidence" value="ECO:0007669"/>
    <property type="project" value="TreeGrafter"/>
</dbReference>
<evidence type="ECO:0000256" key="7">
    <source>
        <dbReference type="ARBA" id="ARBA00022670"/>
    </source>
</evidence>
<dbReference type="STRING" id="946677.SAMN05444484_108150"/>
<keyword evidence="8" id="KW-0479">Metal-binding</keyword>
<evidence type="ECO:0000256" key="3">
    <source>
        <dbReference type="ARBA" id="ARBA00010136"/>
    </source>
</evidence>
<dbReference type="GO" id="GO:0043171">
    <property type="term" value="P:peptide catabolic process"/>
    <property type="evidence" value="ECO:0007669"/>
    <property type="project" value="TreeGrafter"/>
</dbReference>
<dbReference type="InterPro" id="IPR045357">
    <property type="entry name" value="Aminopeptidase_N-like_N"/>
</dbReference>
<comment type="similarity">
    <text evidence="3">Belongs to the peptidase M1 family.</text>
</comment>
<evidence type="ECO:0000256" key="8">
    <source>
        <dbReference type="ARBA" id="ARBA00022723"/>
    </source>
</evidence>
<dbReference type="EC" id="3.4.11.2" evidence="4"/>
<keyword evidence="7" id="KW-0645">Protease</keyword>
<feature type="domain" description="Peptidase M1 membrane alanine aminopeptidase" evidence="12">
    <location>
        <begin position="269"/>
        <end position="481"/>
    </location>
</feature>
<keyword evidence="15" id="KW-1185">Reference proteome</keyword>
<evidence type="ECO:0000256" key="6">
    <source>
        <dbReference type="ARBA" id="ARBA00022438"/>
    </source>
</evidence>
<evidence type="ECO:0000256" key="11">
    <source>
        <dbReference type="ARBA" id="ARBA00023049"/>
    </source>
</evidence>
<dbReference type="Gene3D" id="2.60.40.1730">
    <property type="entry name" value="tricorn interacting facor f3 domain"/>
    <property type="match status" value="1"/>
</dbReference>
<evidence type="ECO:0000256" key="9">
    <source>
        <dbReference type="ARBA" id="ARBA00022801"/>
    </source>
</evidence>
<dbReference type="InterPro" id="IPR001930">
    <property type="entry name" value="Peptidase_M1"/>
</dbReference>
<evidence type="ECO:0000256" key="10">
    <source>
        <dbReference type="ARBA" id="ARBA00022833"/>
    </source>
</evidence>
<organism evidence="14 15">
    <name type="scientific">Flavobacterium chilense</name>
    <dbReference type="NCBI Taxonomy" id="946677"/>
    <lineage>
        <taxon>Bacteria</taxon>
        <taxon>Pseudomonadati</taxon>
        <taxon>Bacteroidota</taxon>
        <taxon>Flavobacteriia</taxon>
        <taxon>Flavobacteriales</taxon>
        <taxon>Flavobacteriaceae</taxon>
        <taxon>Flavobacterium</taxon>
    </lineage>
</organism>
<proteinExistence type="inferred from homology"/>
<dbReference type="CDD" id="cd09602">
    <property type="entry name" value="M1_APN"/>
    <property type="match status" value="1"/>
</dbReference>
<evidence type="ECO:0000313" key="14">
    <source>
        <dbReference type="EMBL" id="SHM69393.1"/>
    </source>
</evidence>
<evidence type="ECO:0000313" key="15">
    <source>
        <dbReference type="Proteomes" id="UP000184028"/>
    </source>
</evidence>
<dbReference type="Pfam" id="PF01433">
    <property type="entry name" value="Peptidase_M1"/>
    <property type="match status" value="1"/>
</dbReference>
<dbReference type="InterPro" id="IPR027268">
    <property type="entry name" value="Peptidase_M4/M1_CTD_sf"/>
</dbReference>